<dbReference type="Proteomes" id="UP000324222">
    <property type="component" value="Unassembled WGS sequence"/>
</dbReference>
<name>A0A5B7KLU7_PORTR</name>
<gene>
    <name evidence="1" type="ORF">E2C01_102123</name>
</gene>
<proteinExistence type="predicted"/>
<evidence type="ECO:0000313" key="2">
    <source>
        <dbReference type="Proteomes" id="UP000324222"/>
    </source>
</evidence>
<sequence>MKNPSNFPKTANKKTLNALYRFKFGYRCLSEITNNLPDTCQHCDRDTHAPLAHYLTESRQTAPYINRNLGTAENIIRQMDWTALATLALQFPPPR</sequence>
<keyword evidence="2" id="KW-1185">Reference proteome</keyword>
<reference evidence="1 2" key="1">
    <citation type="submission" date="2019-05" db="EMBL/GenBank/DDBJ databases">
        <title>Another draft genome of Portunus trituberculatus and its Hox gene families provides insights of decapod evolution.</title>
        <authorList>
            <person name="Jeong J.-H."/>
            <person name="Song I."/>
            <person name="Kim S."/>
            <person name="Choi T."/>
            <person name="Kim D."/>
            <person name="Ryu S."/>
            <person name="Kim W."/>
        </authorList>
    </citation>
    <scope>NUCLEOTIDE SEQUENCE [LARGE SCALE GENOMIC DNA]</scope>
    <source>
        <tissue evidence="1">Muscle</tissue>
    </source>
</reference>
<accession>A0A5B7KLU7</accession>
<dbReference type="AlphaFoldDB" id="A0A5B7KLU7"/>
<comment type="caution">
    <text evidence="1">The sequence shown here is derived from an EMBL/GenBank/DDBJ whole genome shotgun (WGS) entry which is preliminary data.</text>
</comment>
<organism evidence="1 2">
    <name type="scientific">Portunus trituberculatus</name>
    <name type="common">Swimming crab</name>
    <name type="synonym">Neptunus trituberculatus</name>
    <dbReference type="NCBI Taxonomy" id="210409"/>
    <lineage>
        <taxon>Eukaryota</taxon>
        <taxon>Metazoa</taxon>
        <taxon>Ecdysozoa</taxon>
        <taxon>Arthropoda</taxon>
        <taxon>Crustacea</taxon>
        <taxon>Multicrustacea</taxon>
        <taxon>Malacostraca</taxon>
        <taxon>Eumalacostraca</taxon>
        <taxon>Eucarida</taxon>
        <taxon>Decapoda</taxon>
        <taxon>Pleocyemata</taxon>
        <taxon>Brachyura</taxon>
        <taxon>Eubrachyura</taxon>
        <taxon>Portunoidea</taxon>
        <taxon>Portunidae</taxon>
        <taxon>Portuninae</taxon>
        <taxon>Portunus</taxon>
    </lineage>
</organism>
<dbReference type="OrthoDB" id="6366904at2759"/>
<dbReference type="EMBL" id="VSRR010150531">
    <property type="protein sequence ID" value="MPD06318.1"/>
    <property type="molecule type" value="Genomic_DNA"/>
</dbReference>
<protein>
    <submittedName>
        <fullName evidence="1">Uncharacterized protein</fullName>
    </submittedName>
</protein>
<evidence type="ECO:0000313" key="1">
    <source>
        <dbReference type="EMBL" id="MPD06318.1"/>
    </source>
</evidence>